<protein>
    <recommendedName>
        <fullName evidence="1">N-acetyltransferase domain-containing protein</fullName>
    </recommendedName>
</protein>
<dbReference type="InterPro" id="IPR016181">
    <property type="entry name" value="Acyl_CoA_acyltransferase"/>
</dbReference>
<keyword evidence="3" id="KW-1185">Reference proteome</keyword>
<name>A0A2S5R7T5_9PROT</name>
<reference evidence="2 3" key="1">
    <citation type="submission" date="2017-11" db="EMBL/GenBank/DDBJ databases">
        <title>Comparative genomic analysis of Holospora spp., intranuclear symbionts of paramecia.</title>
        <authorList>
            <person name="Garushyants S.K."/>
            <person name="Beliavskaya A."/>
            <person name="Malko D.B."/>
            <person name="Logacheva M.D."/>
            <person name="Rautian M.S."/>
            <person name="Gelfand M.S."/>
        </authorList>
    </citation>
    <scope>NUCLEOTIDE SEQUENCE [LARGE SCALE GENOMIC DNA]</scope>
    <source>
        <strain evidence="3">02AZ16</strain>
    </source>
</reference>
<dbReference type="GO" id="GO:0016747">
    <property type="term" value="F:acyltransferase activity, transferring groups other than amino-acyl groups"/>
    <property type="evidence" value="ECO:0007669"/>
    <property type="project" value="InterPro"/>
</dbReference>
<evidence type="ECO:0000259" key="1">
    <source>
        <dbReference type="PROSITE" id="PS51186"/>
    </source>
</evidence>
<dbReference type="InterPro" id="IPR051531">
    <property type="entry name" value="N-acetyltransferase"/>
</dbReference>
<dbReference type="Proteomes" id="UP000239425">
    <property type="component" value="Unassembled WGS sequence"/>
</dbReference>
<dbReference type="OrthoDB" id="6293260at2"/>
<dbReference type="Gene3D" id="3.40.630.30">
    <property type="match status" value="1"/>
</dbReference>
<dbReference type="SUPFAM" id="SSF55729">
    <property type="entry name" value="Acyl-CoA N-acyltransferases (Nat)"/>
    <property type="match status" value="1"/>
</dbReference>
<dbReference type="RefSeq" id="WP_104207101.1">
    <property type="nucleotide sequence ID" value="NZ_PHHC01000105.1"/>
</dbReference>
<organism evidence="2 3">
    <name type="scientific">Holospora curviuscula</name>
    <dbReference type="NCBI Taxonomy" id="1082868"/>
    <lineage>
        <taxon>Bacteria</taxon>
        <taxon>Pseudomonadati</taxon>
        <taxon>Pseudomonadota</taxon>
        <taxon>Alphaproteobacteria</taxon>
        <taxon>Holosporales</taxon>
        <taxon>Holosporaceae</taxon>
        <taxon>Holospora</taxon>
    </lineage>
</organism>
<dbReference type="PANTHER" id="PTHR43792">
    <property type="entry name" value="GNAT FAMILY, PUTATIVE (AFU_ORTHOLOGUE AFUA_3G00765)-RELATED-RELATED"/>
    <property type="match status" value="1"/>
</dbReference>
<evidence type="ECO:0000313" key="2">
    <source>
        <dbReference type="EMBL" id="PPE03399.1"/>
    </source>
</evidence>
<gene>
    <name evidence="2" type="ORF">HCUR_01138</name>
</gene>
<dbReference type="EMBL" id="PHHC01000105">
    <property type="protein sequence ID" value="PPE03399.1"/>
    <property type="molecule type" value="Genomic_DNA"/>
</dbReference>
<dbReference type="Pfam" id="PF13302">
    <property type="entry name" value="Acetyltransf_3"/>
    <property type="match status" value="1"/>
</dbReference>
<dbReference type="PANTHER" id="PTHR43792:SF1">
    <property type="entry name" value="N-ACETYLTRANSFERASE DOMAIN-CONTAINING PROTEIN"/>
    <property type="match status" value="1"/>
</dbReference>
<dbReference type="PROSITE" id="PS51186">
    <property type="entry name" value="GNAT"/>
    <property type="match status" value="1"/>
</dbReference>
<sequence>MTTIIETERLILRTLRKEDADPYFQINQDPKVIEFLPRALTMEQVNDFIPSVNNHQDKHGYTLWAAYLKETKELMGFTGLNYTDWEFNFTPAVEVGWRLGSQYWGKGYATEGSKASLEYGFKQCGLKEIVSFTVPANVRSLRVMEKIGLKRDLNGDFAHPKFPADHKLSHHVLYRLSADEYIK</sequence>
<dbReference type="InterPro" id="IPR000182">
    <property type="entry name" value="GNAT_dom"/>
</dbReference>
<evidence type="ECO:0000313" key="3">
    <source>
        <dbReference type="Proteomes" id="UP000239425"/>
    </source>
</evidence>
<accession>A0A2S5R7T5</accession>
<proteinExistence type="predicted"/>
<comment type="caution">
    <text evidence="2">The sequence shown here is derived from an EMBL/GenBank/DDBJ whole genome shotgun (WGS) entry which is preliminary data.</text>
</comment>
<dbReference type="AlphaFoldDB" id="A0A2S5R7T5"/>
<feature type="domain" description="N-acetyltransferase" evidence="1">
    <location>
        <begin position="10"/>
        <end position="179"/>
    </location>
</feature>